<dbReference type="Proteomes" id="UP000790709">
    <property type="component" value="Unassembled WGS sequence"/>
</dbReference>
<proteinExistence type="predicted"/>
<evidence type="ECO:0000313" key="1">
    <source>
        <dbReference type="EMBL" id="KAH7921390.1"/>
    </source>
</evidence>
<comment type="caution">
    <text evidence="1">The sequence shown here is derived from an EMBL/GenBank/DDBJ whole genome shotgun (WGS) entry which is preliminary data.</text>
</comment>
<protein>
    <submittedName>
        <fullName evidence="1">Thioredoxin-like protein</fullName>
    </submittedName>
</protein>
<sequence length="238" mass="26494">MSSSSEPQQLTFYRFEASPFSHKVALALAEAKAPHKVCEVDLFNKPEWFTAKVNPVGKCPAISYGGPEVAPEDPSPQSEKIAESAVILEFIADLYPESGLLPKDPVLRARVRYFIDVVANKLVLPSFAFSNGVEPYENILKGVDAIQDLLPETGDFAVGDTYTIADATLIPFAARLQIVWKTELGKFAPGEGRKLGEELQGPKYTKFMRYLNTMMERPSTKATYDEELIVALYRKFYS</sequence>
<organism evidence="1 2">
    <name type="scientific">Leucogyrophana mollusca</name>
    <dbReference type="NCBI Taxonomy" id="85980"/>
    <lineage>
        <taxon>Eukaryota</taxon>
        <taxon>Fungi</taxon>
        <taxon>Dikarya</taxon>
        <taxon>Basidiomycota</taxon>
        <taxon>Agaricomycotina</taxon>
        <taxon>Agaricomycetes</taxon>
        <taxon>Agaricomycetidae</taxon>
        <taxon>Boletales</taxon>
        <taxon>Boletales incertae sedis</taxon>
        <taxon>Leucogyrophana</taxon>
    </lineage>
</organism>
<dbReference type="EMBL" id="MU266528">
    <property type="protein sequence ID" value="KAH7921390.1"/>
    <property type="molecule type" value="Genomic_DNA"/>
</dbReference>
<gene>
    <name evidence="1" type="ORF">BV22DRAFT_1038700</name>
</gene>
<reference evidence="1" key="1">
    <citation type="journal article" date="2021" name="New Phytol.">
        <title>Evolutionary innovations through gain and loss of genes in the ectomycorrhizal Boletales.</title>
        <authorList>
            <person name="Wu G."/>
            <person name="Miyauchi S."/>
            <person name="Morin E."/>
            <person name="Kuo A."/>
            <person name="Drula E."/>
            <person name="Varga T."/>
            <person name="Kohler A."/>
            <person name="Feng B."/>
            <person name="Cao Y."/>
            <person name="Lipzen A."/>
            <person name="Daum C."/>
            <person name="Hundley H."/>
            <person name="Pangilinan J."/>
            <person name="Johnson J."/>
            <person name="Barry K."/>
            <person name="LaButti K."/>
            <person name="Ng V."/>
            <person name="Ahrendt S."/>
            <person name="Min B."/>
            <person name="Choi I.G."/>
            <person name="Park H."/>
            <person name="Plett J.M."/>
            <person name="Magnuson J."/>
            <person name="Spatafora J.W."/>
            <person name="Nagy L.G."/>
            <person name="Henrissat B."/>
            <person name="Grigoriev I.V."/>
            <person name="Yang Z.L."/>
            <person name="Xu J."/>
            <person name="Martin F.M."/>
        </authorList>
    </citation>
    <scope>NUCLEOTIDE SEQUENCE</scope>
    <source>
        <strain evidence="1">KUC20120723A-06</strain>
    </source>
</reference>
<name>A0ACB8B6H4_9AGAM</name>
<evidence type="ECO:0000313" key="2">
    <source>
        <dbReference type="Proteomes" id="UP000790709"/>
    </source>
</evidence>
<accession>A0ACB8B6H4</accession>
<keyword evidence="2" id="KW-1185">Reference proteome</keyword>